<dbReference type="RefSeq" id="WP_203898619.1">
    <property type="nucleotide sequence ID" value="NZ_BOPF01000006.1"/>
</dbReference>
<dbReference type="AlphaFoldDB" id="A0A8J3YII9"/>
<accession>A0A8J3YII9</accession>
<dbReference type="SUPFAM" id="SSF51338">
    <property type="entry name" value="Composite domain of metallo-dependent hydrolases"/>
    <property type="match status" value="1"/>
</dbReference>
<dbReference type="CDD" id="cd01298">
    <property type="entry name" value="ATZ_TRZ_like"/>
    <property type="match status" value="1"/>
</dbReference>
<sequence length="440" mass="46120">MQRFRAPAALLCDEACTVVRDAVVDVGGDGRIAYVGPYSSAPAVEGPERMLSGILLPGLVNTHAHSAMTLLRGVGGDLPLDRWLREAMFPAEVRMTAHDIFDGTLLGAVEMLLHGITTSTEMYFEVDAQAEAFLQAGARAVLAGVVMDGLPSKTWQEMTDGIGRVIDERGLRYGDHERIELAYGPHSSYLLPSEALSEIGAQARRRGALVHLHTAETIGEDAAIRTTHGSVPRLLETLGLTAGRLLVAHSVHVDADDIALYARHSVGVAHCPSSNAKLASGVMPLVDMLQAGVPVGLGTDGPASNDSLDLLAEARTAALFARSSSLNAAAVTARQALLLATRGGAAALGRSDIGALEAGRWADLVHVAVDSPAFATGLEVPDEQLVANLLWAAGSRGVTDVWVAGRVVVSDGEAVLTNRRKAQAQVGEAAARLRRDVAAD</sequence>
<feature type="domain" description="Amidohydrolase-related" evidence="2">
    <location>
        <begin position="54"/>
        <end position="408"/>
    </location>
</feature>
<keyword evidence="1" id="KW-0378">Hydrolase</keyword>
<dbReference type="Gene3D" id="2.30.40.10">
    <property type="entry name" value="Urease, subunit C, domain 1"/>
    <property type="match status" value="1"/>
</dbReference>
<protein>
    <submittedName>
        <fullName evidence="3">Ethylammeline chlorohydrolase</fullName>
    </submittedName>
</protein>
<dbReference type="PANTHER" id="PTHR43794">
    <property type="entry name" value="AMINOHYDROLASE SSNA-RELATED"/>
    <property type="match status" value="1"/>
</dbReference>
<dbReference type="Pfam" id="PF01979">
    <property type="entry name" value="Amidohydro_1"/>
    <property type="match status" value="1"/>
</dbReference>
<dbReference type="GO" id="GO:0016810">
    <property type="term" value="F:hydrolase activity, acting on carbon-nitrogen (but not peptide) bonds"/>
    <property type="evidence" value="ECO:0007669"/>
    <property type="project" value="InterPro"/>
</dbReference>
<reference evidence="3" key="1">
    <citation type="submission" date="2021-01" db="EMBL/GenBank/DDBJ databases">
        <title>Whole genome shotgun sequence of Virgisporangium aliadipatigenens NBRC 105644.</title>
        <authorList>
            <person name="Komaki H."/>
            <person name="Tamura T."/>
        </authorList>
    </citation>
    <scope>NUCLEOTIDE SEQUENCE</scope>
    <source>
        <strain evidence="3">NBRC 105644</strain>
    </source>
</reference>
<dbReference type="InterPro" id="IPR011059">
    <property type="entry name" value="Metal-dep_hydrolase_composite"/>
</dbReference>
<dbReference type="InterPro" id="IPR032466">
    <property type="entry name" value="Metal_Hydrolase"/>
</dbReference>
<keyword evidence="4" id="KW-1185">Reference proteome</keyword>
<evidence type="ECO:0000256" key="1">
    <source>
        <dbReference type="ARBA" id="ARBA00022801"/>
    </source>
</evidence>
<comment type="caution">
    <text evidence="3">The sequence shown here is derived from an EMBL/GenBank/DDBJ whole genome shotgun (WGS) entry which is preliminary data.</text>
</comment>
<dbReference type="SUPFAM" id="SSF51556">
    <property type="entry name" value="Metallo-dependent hydrolases"/>
    <property type="match status" value="1"/>
</dbReference>
<organism evidence="3 4">
    <name type="scientific">Virgisporangium aliadipatigenens</name>
    <dbReference type="NCBI Taxonomy" id="741659"/>
    <lineage>
        <taxon>Bacteria</taxon>
        <taxon>Bacillati</taxon>
        <taxon>Actinomycetota</taxon>
        <taxon>Actinomycetes</taxon>
        <taxon>Micromonosporales</taxon>
        <taxon>Micromonosporaceae</taxon>
        <taxon>Virgisporangium</taxon>
    </lineage>
</organism>
<evidence type="ECO:0000313" key="4">
    <source>
        <dbReference type="Proteomes" id="UP000619260"/>
    </source>
</evidence>
<proteinExistence type="predicted"/>
<dbReference type="PANTHER" id="PTHR43794:SF11">
    <property type="entry name" value="AMIDOHYDROLASE-RELATED DOMAIN-CONTAINING PROTEIN"/>
    <property type="match status" value="1"/>
</dbReference>
<gene>
    <name evidence="3" type="ORF">Val02_19480</name>
</gene>
<dbReference type="InterPro" id="IPR050287">
    <property type="entry name" value="MTA/SAH_deaminase"/>
</dbReference>
<dbReference type="Proteomes" id="UP000619260">
    <property type="component" value="Unassembled WGS sequence"/>
</dbReference>
<evidence type="ECO:0000259" key="2">
    <source>
        <dbReference type="Pfam" id="PF01979"/>
    </source>
</evidence>
<dbReference type="InterPro" id="IPR006680">
    <property type="entry name" value="Amidohydro-rel"/>
</dbReference>
<dbReference type="EMBL" id="BOPF01000006">
    <property type="protein sequence ID" value="GIJ45062.1"/>
    <property type="molecule type" value="Genomic_DNA"/>
</dbReference>
<name>A0A8J3YII9_9ACTN</name>
<evidence type="ECO:0000313" key="3">
    <source>
        <dbReference type="EMBL" id="GIJ45062.1"/>
    </source>
</evidence>
<dbReference type="Gene3D" id="3.20.20.140">
    <property type="entry name" value="Metal-dependent hydrolases"/>
    <property type="match status" value="1"/>
</dbReference>